<comment type="caution">
    <text evidence="6">The sequence shown here is derived from an EMBL/GenBank/DDBJ whole genome shotgun (WGS) entry which is preliminary data.</text>
</comment>
<evidence type="ECO:0000256" key="4">
    <source>
        <dbReference type="SAM" id="MobiDB-lite"/>
    </source>
</evidence>
<evidence type="ECO:0000313" key="6">
    <source>
        <dbReference type="EMBL" id="PZQ81196.1"/>
    </source>
</evidence>
<dbReference type="GO" id="GO:0003700">
    <property type="term" value="F:DNA-binding transcription factor activity"/>
    <property type="evidence" value="ECO:0007669"/>
    <property type="project" value="InterPro"/>
</dbReference>
<evidence type="ECO:0000313" key="7">
    <source>
        <dbReference type="Proteomes" id="UP000248887"/>
    </source>
</evidence>
<keyword evidence="3" id="KW-0804">Transcription</keyword>
<dbReference type="Pfam" id="PF07729">
    <property type="entry name" value="FCD"/>
    <property type="match status" value="1"/>
</dbReference>
<keyword evidence="2" id="KW-0238">DNA-binding</keyword>
<name>A0A2W5QVU9_ANCNO</name>
<feature type="region of interest" description="Disordered" evidence="4">
    <location>
        <begin position="49"/>
        <end position="73"/>
    </location>
</feature>
<sequence length="328" mass="35880">MSISGHAHLLGSKIRKWSPNACNHGRIDRWPAGSLYRLKFLIYQNDKARDRQVSSRHKPAKRPGAGRRKAEAPELLPVRHHHDTSLAEGVYDSLRVGLMSGAILPGMSLTSRSVAAALGVGATPVRDAMKQLEAEGALWSKSKSAFFVNDPDQKEFQDIVEIRLRLEGLAIRRAALAATPADLEDIRELNDVYAALLRGGRDNLARARMRNFQFHFNIYCLAGSDTLTKMIESTWTRIGPTLNKFYTISGELAISASAHETMLDALSRNDPDTAEQALHQDILNASKDILPMLRPAAEPSGARRKSTFLASATAVSGSAAEEHGIAVP</sequence>
<feature type="domain" description="HTH gntR-type" evidence="5">
    <location>
        <begin position="84"/>
        <end position="151"/>
    </location>
</feature>
<dbReference type="GO" id="GO:0003677">
    <property type="term" value="F:DNA binding"/>
    <property type="evidence" value="ECO:0007669"/>
    <property type="project" value="UniProtKB-KW"/>
</dbReference>
<dbReference type="Proteomes" id="UP000248887">
    <property type="component" value="Unassembled WGS sequence"/>
</dbReference>
<keyword evidence="1" id="KW-0805">Transcription regulation</keyword>
<dbReference type="Gene3D" id="1.20.120.530">
    <property type="entry name" value="GntR ligand-binding domain-like"/>
    <property type="match status" value="1"/>
</dbReference>
<dbReference type="Pfam" id="PF00392">
    <property type="entry name" value="GntR"/>
    <property type="match status" value="1"/>
</dbReference>
<protein>
    <recommendedName>
        <fullName evidence="5">HTH gntR-type domain-containing protein</fullName>
    </recommendedName>
</protein>
<evidence type="ECO:0000259" key="5">
    <source>
        <dbReference type="PROSITE" id="PS50949"/>
    </source>
</evidence>
<dbReference type="InterPro" id="IPR011711">
    <property type="entry name" value="GntR_C"/>
</dbReference>
<reference evidence="6 7" key="1">
    <citation type="submission" date="2017-08" db="EMBL/GenBank/DDBJ databases">
        <title>Infants hospitalized years apart are colonized by the same room-sourced microbial strains.</title>
        <authorList>
            <person name="Brooks B."/>
            <person name="Olm M.R."/>
            <person name="Firek B.A."/>
            <person name="Baker R."/>
            <person name="Thomas B.C."/>
            <person name="Morowitz M.J."/>
            <person name="Banfield J.F."/>
        </authorList>
    </citation>
    <scope>NUCLEOTIDE SEQUENCE [LARGE SCALE GENOMIC DNA]</scope>
    <source>
        <strain evidence="6">S2_005_001_R2_27</strain>
    </source>
</reference>
<accession>A0A2W5QVU9</accession>
<dbReference type="Gene3D" id="1.10.10.10">
    <property type="entry name" value="Winged helix-like DNA-binding domain superfamily/Winged helix DNA-binding domain"/>
    <property type="match status" value="1"/>
</dbReference>
<evidence type="ECO:0000256" key="3">
    <source>
        <dbReference type="ARBA" id="ARBA00023163"/>
    </source>
</evidence>
<gene>
    <name evidence="6" type="ORF">DI549_14825</name>
</gene>
<organism evidence="6 7">
    <name type="scientific">Ancylobacter novellus</name>
    <name type="common">Thiobacillus novellus</name>
    <dbReference type="NCBI Taxonomy" id="921"/>
    <lineage>
        <taxon>Bacteria</taxon>
        <taxon>Pseudomonadati</taxon>
        <taxon>Pseudomonadota</taxon>
        <taxon>Alphaproteobacteria</taxon>
        <taxon>Hyphomicrobiales</taxon>
        <taxon>Xanthobacteraceae</taxon>
        <taxon>Ancylobacter</taxon>
    </lineage>
</organism>
<dbReference type="InterPro" id="IPR036388">
    <property type="entry name" value="WH-like_DNA-bd_sf"/>
</dbReference>
<dbReference type="AlphaFoldDB" id="A0A2W5QVU9"/>
<dbReference type="InterPro" id="IPR008920">
    <property type="entry name" value="TF_FadR/GntR_C"/>
</dbReference>
<dbReference type="InterPro" id="IPR036390">
    <property type="entry name" value="WH_DNA-bd_sf"/>
</dbReference>
<dbReference type="SMART" id="SM00895">
    <property type="entry name" value="FCD"/>
    <property type="match status" value="1"/>
</dbReference>
<dbReference type="SUPFAM" id="SSF48008">
    <property type="entry name" value="GntR ligand-binding domain-like"/>
    <property type="match status" value="1"/>
</dbReference>
<evidence type="ECO:0000256" key="1">
    <source>
        <dbReference type="ARBA" id="ARBA00023015"/>
    </source>
</evidence>
<dbReference type="EMBL" id="QFQD01000050">
    <property type="protein sequence ID" value="PZQ81196.1"/>
    <property type="molecule type" value="Genomic_DNA"/>
</dbReference>
<evidence type="ECO:0000256" key="2">
    <source>
        <dbReference type="ARBA" id="ARBA00023125"/>
    </source>
</evidence>
<dbReference type="PANTHER" id="PTHR43537:SF39">
    <property type="entry name" value="HTH-TYPE TRANSCRIPTIONAL REGULATOR MCBR"/>
    <property type="match status" value="1"/>
</dbReference>
<proteinExistence type="predicted"/>
<dbReference type="InterPro" id="IPR000524">
    <property type="entry name" value="Tscrpt_reg_HTH_GntR"/>
</dbReference>
<dbReference type="SMART" id="SM00345">
    <property type="entry name" value="HTH_GNTR"/>
    <property type="match status" value="1"/>
</dbReference>
<dbReference type="SUPFAM" id="SSF46785">
    <property type="entry name" value="Winged helix' DNA-binding domain"/>
    <property type="match status" value="1"/>
</dbReference>
<feature type="compositionally biased region" description="Basic residues" evidence="4">
    <location>
        <begin position="54"/>
        <end position="67"/>
    </location>
</feature>
<dbReference type="PROSITE" id="PS50949">
    <property type="entry name" value="HTH_GNTR"/>
    <property type="match status" value="1"/>
</dbReference>
<dbReference type="PANTHER" id="PTHR43537">
    <property type="entry name" value="TRANSCRIPTIONAL REGULATOR, GNTR FAMILY"/>
    <property type="match status" value="1"/>
</dbReference>